<proteinExistence type="predicted"/>
<dbReference type="Proteomes" id="UP001159363">
    <property type="component" value="Chromosome 7"/>
</dbReference>
<organism evidence="2 3">
    <name type="scientific">Dryococelus australis</name>
    <dbReference type="NCBI Taxonomy" id="614101"/>
    <lineage>
        <taxon>Eukaryota</taxon>
        <taxon>Metazoa</taxon>
        <taxon>Ecdysozoa</taxon>
        <taxon>Arthropoda</taxon>
        <taxon>Hexapoda</taxon>
        <taxon>Insecta</taxon>
        <taxon>Pterygota</taxon>
        <taxon>Neoptera</taxon>
        <taxon>Polyneoptera</taxon>
        <taxon>Phasmatodea</taxon>
        <taxon>Verophasmatodea</taxon>
        <taxon>Anareolatae</taxon>
        <taxon>Phasmatidae</taxon>
        <taxon>Eurycanthinae</taxon>
        <taxon>Dryococelus</taxon>
    </lineage>
</organism>
<reference evidence="2 3" key="1">
    <citation type="submission" date="2023-02" db="EMBL/GenBank/DDBJ databases">
        <title>LHISI_Scaffold_Assembly.</title>
        <authorList>
            <person name="Stuart O.P."/>
            <person name="Cleave R."/>
            <person name="Magrath M.J.L."/>
            <person name="Mikheyev A.S."/>
        </authorList>
    </citation>
    <scope>NUCLEOTIDE SEQUENCE [LARGE SCALE GENOMIC DNA]</scope>
    <source>
        <strain evidence="2">Daus_M_001</strain>
        <tissue evidence="2">Leg muscle</tissue>
    </source>
</reference>
<sequence>MAAYVLDTTVVTAIWQPALWSAIGYNMRSRLLRTEGDLNSNRYIREVLQPEVLPLLQATPRAIFQQDNTRPHVARNVQAFFNERRVPLLPWPARSPDMSPSQHVWDMVSRRLVRHGVPESTVDALWTHIQTAWREVPQEHIQVLFDSMPQRLGALISERAIRTRHRTHAYTRAKLRNCSSCCGRTHSLIECAMLWEWALCLVGSCEMRKITHRLGIGGIASRLPYADWRTTIHFPHRLTGFDSRRGCSGFSHVGIVPDVAVGRRVFSGISRFPSSFIPAMLHTNLALPSSALKTSMLRATQITSLTQQFWHQNGLKRVAETAGQRLTAGTSGSAERGTERVYRLVTGAGVFVMEMRQGRGRRMRVTRGESVGRKQSRAEGVSDLNAHFLTGLQAGGRYEELVPRLPAAEELAPRAPLYHGNYALRKGTARRAQLIYVIPHFDWCKRRYARLNDYKLFTSFQNYVETVQITVQQFVVVLTYECLHSERARSDKPADRPVEAGVKSGTASISTVKGETDGRDYSARCSGMDPPRPRSRSEGAIRATVMRTPSASSLLRARPAVFPARLLAARFSEPMRALEVRVEQRRNGGIPEKTRRPTASSGTIPTCEGPVTLPGIEPGSPWWEASELSARPPRPLRGYMLTQNTYLLLTLLIFTREYMNNFV</sequence>
<name>A0ABQ9GXV7_9NEOP</name>
<evidence type="ECO:0000313" key="3">
    <source>
        <dbReference type="Proteomes" id="UP001159363"/>
    </source>
</evidence>
<evidence type="ECO:0000313" key="2">
    <source>
        <dbReference type="EMBL" id="KAJ8876874.1"/>
    </source>
</evidence>
<comment type="caution">
    <text evidence="2">The sequence shown here is derived from an EMBL/GenBank/DDBJ whole genome shotgun (WGS) entry which is preliminary data.</text>
</comment>
<feature type="region of interest" description="Disordered" evidence="1">
    <location>
        <begin position="589"/>
        <end position="611"/>
    </location>
</feature>
<keyword evidence="3" id="KW-1185">Reference proteome</keyword>
<dbReference type="InterPro" id="IPR036397">
    <property type="entry name" value="RNaseH_sf"/>
</dbReference>
<dbReference type="EMBL" id="JARBHB010000008">
    <property type="protein sequence ID" value="KAJ8876874.1"/>
    <property type="molecule type" value="Genomic_DNA"/>
</dbReference>
<feature type="compositionally biased region" description="Basic and acidic residues" evidence="1">
    <location>
        <begin position="489"/>
        <end position="498"/>
    </location>
</feature>
<evidence type="ECO:0000256" key="1">
    <source>
        <dbReference type="SAM" id="MobiDB-lite"/>
    </source>
</evidence>
<protein>
    <submittedName>
        <fullName evidence="2">Uncharacterized protein</fullName>
    </submittedName>
</protein>
<accession>A0ABQ9GXV7</accession>
<feature type="region of interest" description="Disordered" evidence="1">
    <location>
        <begin position="489"/>
        <end position="537"/>
    </location>
</feature>
<dbReference type="Gene3D" id="3.30.420.10">
    <property type="entry name" value="Ribonuclease H-like superfamily/Ribonuclease H"/>
    <property type="match status" value="1"/>
</dbReference>
<gene>
    <name evidence="2" type="ORF">PR048_021322</name>
</gene>